<protein>
    <submittedName>
        <fullName evidence="2">Dihydrofolate reductase family protein</fullName>
    </submittedName>
</protein>
<evidence type="ECO:0000259" key="1">
    <source>
        <dbReference type="Pfam" id="PF01872"/>
    </source>
</evidence>
<accession>A0ABV9U6P0</accession>
<feature type="domain" description="Bacterial bifunctional deaminase-reductase C-terminal" evidence="1">
    <location>
        <begin position="3"/>
        <end position="185"/>
    </location>
</feature>
<proteinExistence type="predicted"/>
<organism evidence="2 3">
    <name type="scientific">Actinomadura gamaensis</name>
    <dbReference type="NCBI Taxonomy" id="1763541"/>
    <lineage>
        <taxon>Bacteria</taxon>
        <taxon>Bacillati</taxon>
        <taxon>Actinomycetota</taxon>
        <taxon>Actinomycetes</taxon>
        <taxon>Streptosporangiales</taxon>
        <taxon>Thermomonosporaceae</taxon>
        <taxon>Actinomadura</taxon>
    </lineage>
</organism>
<dbReference type="Proteomes" id="UP001595872">
    <property type="component" value="Unassembled WGS sequence"/>
</dbReference>
<dbReference type="InterPro" id="IPR002734">
    <property type="entry name" value="RibDG_C"/>
</dbReference>
<dbReference type="Gene3D" id="3.40.430.10">
    <property type="entry name" value="Dihydrofolate Reductase, subunit A"/>
    <property type="match status" value="1"/>
</dbReference>
<dbReference type="Pfam" id="PF01872">
    <property type="entry name" value="RibD_C"/>
    <property type="match status" value="1"/>
</dbReference>
<sequence length="194" mass="21054">MGKIIAMEHVTLDGVIQAPARPDEDARNGFAHGGWAAQRQDPAMQQTMGARMSDAWALLAGRITYEDLYGYWPKQPSNPISDAFERVRKYVVSTTMGEPLPWEGSTLLGGTDDVARVKRERDENLVVFGSGVLVRSLIAAGLLDEMILMIHPVVVGRGERLFAGEGDELTGFDLAESTVTGNGVFIGTYVLAKS</sequence>
<dbReference type="RefSeq" id="WP_378259682.1">
    <property type="nucleotide sequence ID" value="NZ_JBHSIT010000008.1"/>
</dbReference>
<dbReference type="EMBL" id="JBHSIT010000008">
    <property type="protein sequence ID" value="MFC4911035.1"/>
    <property type="molecule type" value="Genomic_DNA"/>
</dbReference>
<evidence type="ECO:0000313" key="2">
    <source>
        <dbReference type="EMBL" id="MFC4911035.1"/>
    </source>
</evidence>
<dbReference type="InterPro" id="IPR050765">
    <property type="entry name" value="Riboflavin_Biosynth_HTPR"/>
</dbReference>
<comment type="caution">
    <text evidence="2">The sequence shown here is derived from an EMBL/GenBank/DDBJ whole genome shotgun (WGS) entry which is preliminary data.</text>
</comment>
<dbReference type="InterPro" id="IPR024072">
    <property type="entry name" value="DHFR-like_dom_sf"/>
</dbReference>
<name>A0ABV9U6P0_9ACTN</name>
<evidence type="ECO:0000313" key="3">
    <source>
        <dbReference type="Proteomes" id="UP001595872"/>
    </source>
</evidence>
<dbReference type="PANTHER" id="PTHR38011">
    <property type="entry name" value="DIHYDROFOLATE REDUCTASE FAMILY PROTEIN (AFU_ORTHOLOGUE AFUA_8G06820)"/>
    <property type="match status" value="1"/>
</dbReference>
<reference evidence="3" key="1">
    <citation type="journal article" date="2019" name="Int. J. Syst. Evol. Microbiol.">
        <title>The Global Catalogue of Microorganisms (GCM) 10K type strain sequencing project: providing services to taxonomists for standard genome sequencing and annotation.</title>
        <authorList>
            <consortium name="The Broad Institute Genomics Platform"/>
            <consortium name="The Broad Institute Genome Sequencing Center for Infectious Disease"/>
            <person name="Wu L."/>
            <person name="Ma J."/>
        </authorList>
    </citation>
    <scope>NUCLEOTIDE SEQUENCE [LARGE SCALE GENOMIC DNA]</scope>
    <source>
        <strain evidence="3">KLKA75</strain>
    </source>
</reference>
<keyword evidence="3" id="KW-1185">Reference proteome</keyword>
<dbReference type="SUPFAM" id="SSF53597">
    <property type="entry name" value="Dihydrofolate reductase-like"/>
    <property type="match status" value="1"/>
</dbReference>
<dbReference type="PANTHER" id="PTHR38011:SF2">
    <property type="entry name" value="BIFUNCTIONAL DEAMINASE-REDUCTASE DOMAIN PROTEIN"/>
    <property type="match status" value="1"/>
</dbReference>
<gene>
    <name evidence="2" type="ORF">ACFPCY_27255</name>
</gene>